<dbReference type="HAMAP" id="MF_01398">
    <property type="entry name" value="ATP_synth_b_bprime"/>
    <property type="match status" value="1"/>
</dbReference>
<evidence type="ECO:0000256" key="9">
    <source>
        <dbReference type="ARBA" id="ARBA00023136"/>
    </source>
</evidence>
<evidence type="ECO:0000256" key="15">
    <source>
        <dbReference type="HAMAP-Rule" id="MF_01398"/>
    </source>
</evidence>
<evidence type="ECO:0000256" key="2">
    <source>
        <dbReference type="ARBA" id="ARBA00022448"/>
    </source>
</evidence>
<dbReference type="AlphaFoldDB" id="A0A4D6XP28"/>
<keyword evidence="5 15" id="KW-0812">Transmembrane</keyword>
<keyword evidence="7 15" id="KW-1133">Transmembrane helix</keyword>
<evidence type="ECO:0000256" key="8">
    <source>
        <dbReference type="ARBA" id="ARBA00023065"/>
    </source>
</evidence>
<dbReference type="GO" id="GO:0012505">
    <property type="term" value="C:endomembrane system"/>
    <property type="evidence" value="ECO:0007669"/>
    <property type="project" value="UniProtKB-SubCell"/>
</dbReference>
<evidence type="ECO:0000256" key="17">
    <source>
        <dbReference type="SAM" id="Coils"/>
    </source>
</evidence>
<proteinExistence type="inferred from homology"/>
<dbReference type="Proteomes" id="UP000298654">
    <property type="component" value="Chromosome"/>
</dbReference>
<comment type="subunit">
    <text evidence="15">F-type ATPases have 2 components, F(1) - the catalytic core - and F(0) - the membrane proton channel. F(1) has five subunits: alpha(3), beta(3), gamma(1), delta(1), epsilon(1). F(0) has three main subunits: a(1), b(2) and c(10-14). The alpha and beta chains form an alternating ring which encloses part of the gamma chain. F(1) is attached to F(0) by a central stalk formed by the gamma and epsilon chains, while a peripheral stalk is formed by the delta and b chains.</text>
</comment>
<evidence type="ECO:0000256" key="5">
    <source>
        <dbReference type="ARBA" id="ARBA00022692"/>
    </source>
</evidence>
<reference evidence="18 19" key="1">
    <citation type="submission" date="2018-12" db="EMBL/GenBank/DDBJ databases">
        <authorList>
            <person name="Chong R.A."/>
        </authorList>
    </citation>
    <scope>NUCLEOTIDE SEQUENCE [LARGE SCALE GENOMIC DNA]</scope>
    <source>
        <strain evidence="18 19">Aar</strain>
    </source>
</reference>
<gene>
    <name evidence="15" type="primary">atpF</name>
    <name evidence="18" type="ORF">D9V59_00020</name>
</gene>
<evidence type="ECO:0000256" key="6">
    <source>
        <dbReference type="ARBA" id="ARBA00022781"/>
    </source>
</evidence>
<dbReference type="Gene3D" id="1.20.5.620">
    <property type="entry name" value="F1F0 ATP synthase subunit B, membrane domain"/>
    <property type="match status" value="1"/>
</dbReference>
<dbReference type="GO" id="GO:0045259">
    <property type="term" value="C:proton-transporting ATP synthase complex"/>
    <property type="evidence" value="ECO:0007669"/>
    <property type="project" value="UniProtKB-KW"/>
</dbReference>
<comment type="subunit">
    <text evidence="13">F-type ATPases have 2 components, F(1) - the catalytic core - and F(0) - the membrane proton channel. F(1) has five subunits: alpha(3), beta(3), gamma(1), delta(1), epsilon(1). F(0) has four main subunits: a(1), b(2) and c(10-14). The alpha and beta chains form an alternating ring which encloses part of the gamma chain. F(1) is attached to F(0) by a central stalk formed by the gamma and epsilon chains, while a peripheral stalk is formed by the delta and b chains.</text>
</comment>
<feature type="transmembrane region" description="Helical" evidence="15">
    <location>
        <begin position="7"/>
        <end position="26"/>
    </location>
</feature>
<dbReference type="NCBIfam" id="TIGR01144">
    <property type="entry name" value="ATP_synt_b"/>
    <property type="match status" value="1"/>
</dbReference>
<dbReference type="SUPFAM" id="SSF81573">
    <property type="entry name" value="F1F0 ATP synthase subunit B, membrane domain"/>
    <property type="match status" value="1"/>
</dbReference>
<dbReference type="InterPro" id="IPR050059">
    <property type="entry name" value="ATP_synthase_B_chain"/>
</dbReference>
<dbReference type="InterPro" id="IPR028987">
    <property type="entry name" value="ATP_synth_B-like_membr_sf"/>
</dbReference>
<evidence type="ECO:0000256" key="16">
    <source>
        <dbReference type="RuleBase" id="RU003848"/>
    </source>
</evidence>
<comment type="subcellular location">
    <subcellularLocation>
        <location evidence="15">Cell membrane</location>
        <topology evidence="15">Single-pass membrane protein</topology>
    </subcellularLocation>
    <subcellularLocation>
        <location evidence="14">Endomembrane system</location>
        <topology evidence="14">Single-pass membrane protein</topology>
    </subcellularLocation>
</comment>
<comment type="function">
    <text evidence="12">Component of the F(0) channel, it forms part of the peripheral stalk, linking F(1) to F(0). The b'-subunit is a diverged and duplicated form of b found in plants and photosynthetic bacteria.</text>
</comment>
<keyword evidence="3 15" id="KW-1003">Cell membrane</keyword>
<protein>
    <recommendedName>
        <fullName evidence="15">ATP synthase subunit b</fullName>
    </recommendedName>
    <alternativeName>
        <fullName evidence="15">ATP synthase F(0) sector subunit b</fullName>
    </alternativeName>
    <alternativeName>
        <fullName evidence="15">ATPase subunit I</fullName>
    </alternativeName>
    <alternativeName>
        <fullName evidence="15">F-type ATPase subunit b</fullName>
        <shortName evidence="15">F-ATPase subunit b</shortName>
    </alternativeName>
</protein>
<evidence type="ECO:0000256" key="10">
    <source>
        <dbReference type="ARBA" id="ARBA00023310"/>
    </source>
</evidence>
<keyword evidence="10 15" id="KW-0066">ATP synthesis</keyword>
<keyword evidence="6 15" id="KW-0375">Hydrogen ion transport</keyword>
<keyword evidence="8 15" id="KW-0406">Ion transport</keyword>
<dbReference type="GO" id="GO:0016787">
    <property type="term" value="F:hydrolase activity"/>
    <property type="evidence" value="ECO:0007669"/>
    <property type="project" value="UniProtKB-KW"/>
</dbReference>
<dbReference type="InterPro" id="IPR005864">
    <property type="entry name" value="ATP_synth_F0_bsu_bac"/>
</dbReference>
<evidence type="ECO:0000256" key="14">
    <source>
        <dbReference type="ARBA" id="ARBA00037847"/>
    </source>
</evidence>
<dbReference type="PANTHER" id="PTHR33445">
    <property type="entry name" value="ATP SYNTHASE SUBUNIT B', CHLOROPLASTIC"/>
    <property type="match status" value="1"/>
</dbReference>
<dbReference type="PANTHER" id="PTHR33445:SF1">
    <property type="entry name" value="ATP SYNTHASE SUBUNIT B"/>
    <property type="match status" value="1"/>
</dbReference>
<dbReference type="GO" id="GO:0046933">
    <property type="term" value="F:proton-transporting ATP synthase activity, rotational mechanism"/>
    <property type="evidence" value="ECO:0007669"/>
    <property type="project" value="UniProtKB-UniRule"/>
</dbReference>
<evidence type="ECO:0000313" key="18">
    <source>
        <dbReference type="EMBL" id="QCI15711.1"/>
    </source>
</evidence>
<evidence type="ECO:0000256" key="4">
    <source>
        <dbReference type="ARBA" id="ARBA00022547"/>
    </source>
</evidence>
<reference evidence="18 19" key="2">
    <citation type="submission" date="2019-05" db="EMBL/GenBank/DDBJ databases">
        <title>Genome evolution of the obligate endosymbiont Buchnera aphidicola.</title>
        <authorList>
            <person name="Moran N.A."/>
        </authorList>
    </citation>
    <scope>NUCLEOTIDE SEQUENCE [LARGE SCALE GENOMIC DNA]</scope>
    <source>
        <strain evidence="18 19">Aar</strain>
    </source>
</reference>
<evidence type="ECO:0000256" key="7">
    <source>
        <dbReference type="ARBA" id="ARBA00022989"/>
    </source>
</evidence>
<evidence type="ECO:0000256" key="11">
    <source>
        <dbReference type="ARBA" id="ARBA00025198"/>
    </source>
</evidence>
<dbReference type="GO" id="GO:0046961">
    <property type="term" value="F:proton-transporting ATPase activity, rotational mechanism"/>
    <property type="evidence" value="ECO:0007669"/>
    <property type="project" value="TreeGrafter"/>
</dbReference>
<accession>A0A4D6XP28</accession>
<keyword evidence="9 15" id="KW-0472">Membrane</keyword>
<evidence type="ECO:0000256" key="1">
    <source>
        <dbReference type="ARBA" id="ARBA00005513"/>
    </source>
</evidence>
<evidence type="ECO:0000256" key="13">
    <source>
        <dbReference type="ARBA" id="ARBA00026054"/>
    </source>
</evidence>
<evidence type="ECO:0000313" key="19">
    <source>
        <dbReference type="Proteomes" id="UP000298654"/>
    </source>
</evidence>
<name>A0A4D6XP28_9GAMM</name>
<dbReference type="Pfam" id="PF00430">
    <property type="entry name" value="ATP-synt_B"/>
    <property type="match status" value="1"/>
</dbReference>
<dbReference type="CDD" id="cd06503">
    <property type="entry name" value="ATP-synt_Fo_b"/>
    <property type="match status" value="1"/>
</dbReference>
<dbReference type="NCBIfam" id="NF004411">
    <property type="entry name" value="PRK05759.1-2"/>
    <property type="match status" value="1"/>
</dbReference>
<keyword evidence="18" id="KW-0378">Hydrolase</keyword>
<organism evidence="18 19">
    <name type="scientific">Buchnera aphidicola</name>
    <name type="common">Artemisaphis artemisicola</name>
    <dbReference type="NCBI Taxonomy" id="1241836"/>
    <lineage>
        <taxon>Bacteria</taxon>
        <taxon>Pseudomonadati</taxon>
        <taxon>Pseudomonadota</taxon>
        <taxon>Gammaproteobacteria</taxon>
        <taxon>Enterobacterales</taxon>
        <taxon>Erwiniaceae</taxon>
        <taxon>Buchnera</taxon>
    </lineage>
</organism>
<evidence type="ECO:0000256" key="3">
    <source>
        <dbReference type="ARBA" id="ARBA00022475"/>
    </source>
</evidence>
<dbReference type="GO" id="GO:0005886">
    <property type="term" value="C:plasma membrane"/>
    <property type="evidence" value="ECO:0007669"/>
    <property type="project" value="UniProtKB-SubCell"/>
</dbReference>
<keyword evidence="4 15" id="KW-0138">CF(0)</keyword>
<evidence type="ECO:0000256" key="12">
    <source>
        <dbReference type="ARBA" id="ARBA00025614"/>
    </source>
</evidence>
<comment type="similarity">
    <text evidence="1 15 16">Belongs to the ATPase B chain family.</text>
</comment>
<dbReference type="EMBL" id="CP034900">
    <property type="protein sequence ID" value="QCI15711.1"/>
    <property type="molecule type" value="Genomic_DNA"/>
</dbReference>
<sequence length="163" mass="18981">MNLNATILGQTISFFLFVWFCMKYIWPPIICAIENRQKEIKESLINAKQAQDKLHIIEKTIDEQLKKAKQKASNILNEAHSQKLLILEEAKKNALLESKKIIMHAQSEINIEMIHARKKLFKEILDLSLAIAEKVIKKNISKNENKELVEQLIISLSKEKNYR</sequence>
<dbReference type="OrthoDB" id="9788020at2"/>
<keyword evidence="2 15" id="KW-0813">Transport</keyword>
<comment type="function">
    <text evidence="11 15">F(1)F(0) ATP synthase produces ATP from ADP in the presence of a proton or sodium gradient. F-type ATPases consist of two structural domains, F(1) containing the extramembraneous catalytic core and F(0) containing the membrane proton channel, linked together by a central stalk and a peripheral stalk. During catalysis, ATP synthesis in the catalytic domain of F(1) is coupled via a rotary mechanism of the central stalk subunits to proton translocation.</text>
</comment>
<feature type="coiled-coil region" evidence="17">
    <location>
        <begin position="33"/>
        <end position="78"/>
    </location>
</feature>
<keyword evidence="17" id="KW-0175">Coiled coil</keyword>
<dbReference type="InterPro" id="IPR002146">
    <property type="entry name" value="ATP_synth_b/b'su_bac/chlpt"/>
</dbReference>
<dbReference type="RefSeq" id="WP_158363878.1">
    <property type="nucleotide sequence ID" value="NZ_CP034900.1"/>
</dbReference>